<name>A0ABD3W5Z3_SINWO</name>
<protein>
    <recommendedName>
        <fullName evidence="5">ZP domain-containing protein</fullName>
    </recommendedName>
</protein>
<dbReference type="Gene3D" id="2.60.40.4100">
    <property type="entry name" value="Zona pellucida, ZP-C domain"/>
    <property type="match status" value="1"/>
</dbReference>
<dbReference type="EMBL" id="JBJQND010000008">
    <property type="protein sequence ID" value="KAL3869312.1"/>
    <property type="molecule type" value="Genomic_DNA"/>
</dbReference>
<feature type="transmembrane region" description="Helical" evidence="3">
    <location>
        <begin position="353"/>
        <end position="379"/>
    </location>
</feature>
<sequence length="417" mass="46497">MVCWYGMSLPVLLMALVIQHGESTSAKQAYIHCYKNSETQSLMIRASLTKNGDIVEDYYPVDFGTKTKLTTCTSIIHTEAEITVTQTLSLSPSSSTLPNSCGFEYQPSTQTFRAMFRSHEKLGRNDADDRYFIFSCSYNSAIDSYLSTAISVSYDNLDKVIPSSRQTLTMEAILVSSGQSVTKVKVGDRVFLRVNMNLDDAYTEPVDFWGCYMYNCKVSKLVTFPNQSDVTKYIIDSKGCTIPGRDFTPSSGFASTLTNGNKFISHSGQLTISMYRPPDNSDLYFQCDLGFCDGIKNANSRCLNYCGSNGRRRRSADEFSSSNSTYQITLHLTVSDEIENGVSQVSKGTDEGLTIGLLIGVGVFILLILTLAIFIFLFLQHRRSKNKKAMDEAHVYTNPKNKKAMDEAHVYTNPMVK</sequence>
<keyword evidence="7" id="KW-1185">Reference proteome</keyword>
<comment type="caution">
    <text evidence="6">The sequence shown here is derived from an EMBL/GenBank/DDBJ whole genome shotgun (WGS) entry which is preliminary data.</text>
</comment>
<gene>
    <name evidence="6" type="ORF">ACJMK2_042006</name>
</gene>
<feature type="chain" id="PRO_5044842153" description="ZP domain-containing protein" evidence="4">
    <location>
        <begin position="24"/>
        <end position="417"/>
    </location>
</feature>
<dbReference type="InterPro" id="IPR055355">
    <property type="entry name" value="ZP-C"/>
</dbReference>
<evidence type="ECO:0000259" key="5">
    <source>
        <dbReference type="PROSITE" id="PS51034"/>
    </source>
</evidence>
<dbReference type="Proteomes" id="UP001634394">
    <property type="component" value="Unassembled WGS sequence"/>
</dbReference>
<reference evidence="6 7" key="1">
    <citation type="submission" date="2024-11" db="EMBL/GenBank/DDBJ databases">
        <title>Chromosome-level genome assembly of the freshwater bivalve Anodonta woodiana.</title>
        <authorList>
            <person name="Chen X."/>
        </authorList>
    </citation>
    <scope>NUCLEOTIDE SEQUENCE [LARGE SCALE GENOMIC DNA]</scope>
    <source>
        <strain evidence="6">MN2024</strain>
        <tissue evidence="6">Gills</tissue>
    </source>
</reference>
<dbReference type="PANTHER" id="PTHR14002:SF54">
    <property type="entry name" value="ZONA PELLUCIDA SPERM-BINDING PROTEIN 2"/>
    <property type="match status" value="1"/>
</dbReference>
<evidence type="ECO:0000256" key="1">
    <source>
        <dbReference type="ARBA" id="ARBA00022729"/>
    </source>
</evidence>
<dbReference type="PROSITE" id="PS51034">
    <property type="entry name" value="ZP_2"/>
    <property type="match status" value="1"/>
</dbReference>
<dbReference type="InterPro" id="IPR001507">
    <property type="entry name" value="ZP_dom"/>
</dbReference>
<keyword evidence="2" id="KW-1015">Disulfide bond</keyword>
<keyword evidence="3" id="KW-1133">Transmembrane helix</keyword>
<evidence type="ECO:0000256" key="3">
    <source>
        <dbReference type="SAM" id="Phobius"/>
    </source>
</evidence>
<dbReference type="AlphaFoldDB" id="A0ABD3W5Z3"/>
<keyword evidence="3" id="KW-0472">Membrane</keyword>
<keyword evidence="3" id="KW-0812">Transmembrane</keyword>
<evidence type="ECO:0000313" key="7">
    <source>
        <dbReference type="Proteomes" id="UP001634394"/>
    </source>
</evidence>
<evidence type="ECO:0000256" key="4">
    <source>
        <dbReference type="SAM" id="SignalP"/>
    </source>
</evidence>
<keyword evidence="1 4" id="KW-0732">Signal</keyword>
<accession>A0ABD3W5Z3</accession>
<proteinExistence type="predicted"/>
<dbReference type="Pfam" id="PF00100">
    <property type="entry name" value="Zona_pellucida"/>
    <property type="match status" value="1"/>
</dbReference>
<evidence type="ECO:0000256" key="2">
    <source>
        <dbReference type="ARBA" id="ARBA00023157"/>
    </source>
</evidence>
<feature type="domain" description="ZP" evidence="5">
    <location>
        <begin position="32"/>
        <end position="309"/>
    </location>
</feature>
<organism evidence="6 7">
    <name type="scientific">Sinanodonta woodiana</name>
    <name type="common">Chinese pond mussel</name>
    <name type="synonym">Anodonta woodiana</name>
    <dbReference type="NCBI Taxonomy" id="1069815"/>
    <lineage>
        <taxon>Eukaryota</taxon>
        <taxon>Metazoa</taxon>
        <taxon>Spiralia</taxon>
        <taxon>Lophotrochozoa</taxon>
        <taxon>Mollusca</taxon>
        <taxon>Bivalvia</taxon>
        <taxon>Autobranchia</taxon>
        <taxon>Heteroconchia</taxon>
        <taxon>Palaeoheterodonta</taxon>
        <taxon>Unionida</taxon>
        <taxon>Unionoidea</taxon>
        <taxon>Unionidae</taxon>
        <taxon>Unioninae</taxon>
        <taxon>Sinanodonta</taxon>
    </lineage>
</organism>
<dbReference type="InterPro" id="IPR042235">
    <property type="entry name" value="ZP-C_dom"/>
</dbReference>
<dbReference type="PANTHER" id="PTHR14002">
    <property type="entry name" value="ENDOGLIN/TGF-BETA RECEPTOR TYPE III"/>
    <property type="match status" value="1"/>
</dbReference>
<evidence type="ECO:0000313" key="6">
    <source>
        <dbReference type="EMBL" id="KAL3869312.1"/>
    </source>
</evidence>
<feature type="signal peptide" evidence="4">
    <location>
        <begin position="1"/>
        <end position="23"/>
    </location>
</feature>